<evidence type="ECO:0000259" key="5">
    <source>
        <dbReference type="PROSITE" id="PS50977"/>
    </source>
</evidence>
<dbReference type="InterPro" id="IPR041484">
    <property type="entry name" value="TetR_C_25"/>
</dbReference>
<dbReference type="Gene3D" id="1.10.357.10">
    <property type="entry name" value="Tetracycline Repressor, domain 2"/>
    <property type="match status" value="1"/>
</dbReference>
<dbReference type="PANTHER" id="PTHR30055:SF234">
    <property type="entry name" value="HTH-TYPE TRANSCRIPTIONAL REGULATOR BETI"/>
    <property type="match status" value="1"/>
</dbReference>
<dbReference type="EMBL" id="JAUCGQ010000001">
    <property type="protein sequence ID" value="MDM7854573.1"/>
    <property type="molecule type" value="Genomic_DNA"/>
</dbReference>
<dbReference type="SUPFAM" id="SSF46689">
    <property type="entry name" value="Homeodomain-like"/>
    <property type="match status" value="1"/>
</dbReference>
<accession>A0ABT7SEF0</accession>
<keyword evidence="3" id="KW-0804">Transcription</keyword>
<dbReference type="PANTHER" id="PTHR30055">
    <property type="entry name" value="HTH-TYPE TRANSCRIPTIONAL REGULATOR RUTR"/>
    <property type="match status" value="1"/>
</dbReference>
<dbReference type="SUPFAM" id="SSF48498">
    <property type="entry name" value="Tetracyclin repressor-like, C-terminal domain"/>
    <property type="match status" value="1"/>
</dbReference>
<feature type="domain" description="HTH tetR-type" evidence="5">
    <location>
        <begin position="10"/>
        <end position="69"/>
    </location>
</feature>
<evidence type="ECO:0000313" key="7">
    <source>
        <dbReference type="Proteomes" id="UP001529338"/>
    </source>
</evidence>
<dbReference type="Pfam" id="PF00440">
    <property type="entry name" value="TetR_N"/>
    <property type="match status" value="1"/>
</dbReference>
<dbReference type="PRINTS" id="PR00455">
    <property type="entry name" value="HTHTETR"/>
</dbReference>
<dbReference type="InterPro" id="IPR036271">
    <property type="entry name" value="Tet_transcr_reg_TetR-rel_C_sf"/>
</dbReference>
<keyword evidence="1" id="KW-0805">Transcription regulation</keyword>
<evidence type="ECO:0000313" key="6">
    <source>
        <dbReference type="EMBL" id="MDM7854573.1"/>
    </source>
</evidence>
<evidence type="ECO:0000256" key="3">
    <source>
        <dbReference type="ARBA" id="ARBA00023163"/>
    </source>
</evidence>
<evidence type="ECO:0000256" key="2">
    <source>
        <dbReference type="ARBA" id="ARBA00023125"/>
    </source>
</evidence>
<dbReference type="InterPro" id="IPR001647">
    <property type="entry name" value="HTH_TetR"/>
</dbReference>
<protein>
    <submittedName>
        <fullName evidence="6">TetR family transcriptional regulator</fullName>
    </submittedName>
</protein>
<dbReference type="Pfam" id="PF17933">
    <property type="entry name" value="TetR_C_25"/>
    <property type="match status" value="1"/>
</dbReference>
<name>A0ABT7SEF0_9CELL</name>
<comment type="caution">
    <text evidence="6">The sequence shown here is derived from an EMBL/GenBank/DDBJ whole genome shotgun (WGS) entry which is preliminary data.</text>
</comment>
<evidence type="ECO:0000256" key="4">
    <source>
        <dbReference type="PROSITE-ProRule" id="PRU00335"/>
    </source>
</evidence>
<dbReference type="InterPro" id="IPR009057">
    <property type="entry name" value="Homeodomain-like_sf"/>
</dbReference>
<feature type="DNA-binding region" description="H-T-H motif" evidence="4">
    <location>
        <begin position="32"/>
        <end position="51"/>
    </location>
</feature>
<reference evidence="6 7" key="1">
    <citation type="submission" date="2023-06" db="EMBL/GenBank/DDBJ databases">
        <title>Cellulomonas sp. MW4 Whole genome sequence.</title>
        <authorList>
            <person name="Park S."/>
        </authorList>
    </citation>
    <scope>NUCLEOTIDE SEQUENCE [LARGE SCALE GENOMIC DNA]</scope>
    <source>
        <strain evidence="6 7">MW4</strain>
    </source>
</reference>
<dbReference type="InterPro" id="IPR050109">
    <property type="entry name" value="HTH-type_TetR-like_transc_reg"/>
</dbReference>
<sequence length="221" mass="24118">MRIAREVVDLTARARIRDAAIECFAQSGFGASFRTIAAHAEVSPGLITHHFGSKEALREECDAEVLRRYRDIKTNAVDAPSAHLLTELTQPTSSPTILVYLIRAVGAGGPGARRFLDRLTDDMRDVMARGVESGLVRPSRDEEARLRYLTYQTMGALLVQFLVTSPATPDEFVATLGDAGSDVILPILELATEGYLADRSILDDYVRFLAEPHDDQGASAS</sequence>
<dbReference type="PROSITE" id="PS50977">
    <property type="entry name" value="HTH_TETR_2"/>
    <property type="match status" value="1"/>
</dbReference>
<dbReference type="Proteomes" id="UP001529338">
    <property type="component" value="Unassembled WGS sequence"/>
</dbReference>
<organism evidence="6 7">
    <name type="scientific">Cellulomonas alba</name>
    <dbReference type="NCBI Taxonomy" id="3053467"/>
    <lineage>
        <taxon>Bacteria</taxon>
        <taxon>Bacillati</taxon>
        <taxon>Actinomycetota</taxon>
        <taxon>Actinomycetes</taxon>
        <taxon>Micrococcales</taxon>
        <taxon>Cellulomonadaceae</taxon>
        <taxon>Cellulomonas</taxon>
    </lineage>
</organism>
<dbReference type="RefSeq" id="WP_289454346.1">
    <property type="nucleotide sequence ID" value="NZ_JAUCGQ010000001.1"/>
</dbReference>
<proteinExistence type="predicted"/>
<gene>
    <name evidence="6" type="ORF">QRT04_06485</name>
</gene>
<keyword evidence="2 4" id="KW-0238">DNA-binding</keyword>
<keyword evidence="7" id="KW-1185">Reference proteome</keyword>
<evidence type="ECO:0000256" key="1">
    <source>
        <dbReference type="ARBA" id="ARBA00023015"/>
    </source>
</evidence>